<name>A0ACD5DCZ8_9LACO</name>
<protein>
    <submittedName>
        <fullName evidence="1">Uncharacterized protein</fullName>
    </submittedName>
</protein>
<proteinExistence type="predicted"/>
<accession>A0ACD5DCZ8</accession>
<dbReference type="Proteomes" id="UP001149860">
    <property type="component" value="Chromosome"/>
</dbReference>
<organism evidence="1 2">
    <name type="scientific">Lentilactobacillus terminaliae</name>
    <dbReference type="NCBI Taxonomy" id="3003483"/>
    <lineage>
        <taxon>Bacteria</taxon>
        <taxon>Bacillati</taxon>
        <taxon>Bacillota</taxon>
        <taxon>Bacilli</taxon>
        <taxon>Lactobacillales</taxon>
        <taxon>Lactobacillaceae</taxon>
        <taxon>Lentilactobacillus</taxon>
    </lineage>
</organism>
<sequence>MITDFNQRMTVINRRIERAKQDGDDKMLGGLLTLRNRELINHREERNNHVRNFKRITL</sequence>
<keyword evidence="2" id="KW-1185">Reference proteome</keyword>
<reference evidence="1" key="1">
    <citation type="submission" date="2024-08" db="EMBL/GenBank/DDBJ databases">
        <title>Lentilactobacillus sp. nov., isolated from tree bark.</title>
        <authorList>
            <person name="Phuengjayaem S."/>
            <person name="Tanasupawat S."/>
        </authorList>
    </citation>
    <scope>NUCLEOTIDE SEQUENCE</scope>
    <source>
        <strain evidence="1">SPB1-3</strain>
    </source>
</reference>
<evidence type="ECO:0000313" key="1">
    <source>
        <dbReference type="EMBL" id="XFD39266.1"/>
    </source>
</evidence>
<evidence type="ECO:0000313" key="2">
    <source>
        <dbReference type="Proteomes" id="UP001149860"/>
    </source>
</evidence>
<gene>
    <name evidence="1" type="ORF">O0236_007455</name>
</gene>
<dbReference type="EMBL" id="CP168151">
    <property type="protein sequence ID" value="XFD39266.1"/>
    <property type="molecule type" value="Genomic_DNA"/>
</dbReference>